<dbReference type="AlphaFoldDB" id="A0A1W2FNM7"/>
<dbReference type="Proteomes" id="UP000192674">
    <property type="component" value="Unassembled WGS sequence"/>
</dbReference>
<gene>
    <name evidence="2" type="ORF">SAMN05661093_08063</name>
</gene>
<name>A0A1W2FNM7_KIBAR</name>
<evidence type="ECO:0000313" key="3">
    <source>
        <dbReference type="Proteomes" id="UP000192674"/>
    </source>
</evidence>
<keyword evidence="3" id="KW-1185">Reference proteome</keyword>
<feature type="region of interest" description="Disordered" evidence="1">
    <location>
        <begin position="327"/>
        <end position="348"/>
    </location>
</feature>
<evidence type="ECO:0008006" key="4">
    <source>
        <dbReference type="Google" id="ProtNLM"/>
    </source>
</evidence>
<proteinExistence type="predicted"/>
<evidence type="ECO:0000256" key="1">
    <source>
        <dbReference type="SAM" id="MobiDB-lite"/>
    </source>
</evidence>
<organism evidence="2 3">
    <name type="scientific">Kibdelosporangium aridum</name>
    <dbReference type="NCBI Taxonomy" id="2030"/>
    <lineage>
        <taxon>Bacteria</taxon>
        <taxon>Bacillati</taxon>
        <taxon>Actinomycetota</taxon>
        <taxon>Actinomycetes</taxon>
        <taxon>Pseudonocardiales</taxon>
        <taxon>Pseudonocardiaceae</taxon>
        <taxon>Kibdelosporangium</taxon>
    </lineage>
</organism>
<sequence>MQTQHRPRIAIRDTGELIAAVPYLLGFRPAESVVICVYAGATRTQLRLCLRADIPTPDLYYSLAEQLRDPVLRANSCGVSVIVVCEGEVRPPESLPHKKLVDAIGAVFAASGVLLHHAFWVPAIEENLTWWCYTDLECNGLVPDPTSCTLAATATAMGVVTYDSKEELRTTLEPTDRAPLAERAERIEAAAKLNQDEAHGRRLLEELIEEAREGTWTLSEERLVDLAVALSNVRVRDGCLRPEVTSIGHPIEQVWTELTRALPAPYRAQPACLLALTAFLRGDGVLAGVAIDVALHADPEHSFANLMRTSLDFGLPPDAVASAIAESFLQPTPPEPPEPPDERGVPTN</sequence>
<dbReference type="OrthoDB" id="3264463at2"/>
<dbReference type="RefSeq" id="WP_033384776.1">
    <property type="nucleotide sequence ID" value="NZ_FWXV01000009.1"/>
</dbReference>
<reference evidence="2 3" key="1">
    <citation type="submission" date="2017-04" db="EMBL/GenBank/DDBJ databases">
        <authorList>
            <person name="Afonso C.L."/>
            <person name="Miller P.J."/>
            <person name="Scott M.A."/>
            <person name="Spackman E."/>
            <person name="Goraichik I."/>
            <person name="Dimitrov K.M."/>
            <person name="Suarez D.L."/>
            <person name="Swayne D.E."/>
        </authorList>
    </citation>
    <scope>NUCLEOTIDE SEQUENCE [LARGE SCALE GENOMIC DNA]</scope>
    <source>
        <strain evidence="2 3">DSM 43828</strain>
    </source>
</reference>
<evidence type="ECO:0000313" key="2">
    <source>
        <dbReference type="EMBL" id="SMD23535.1"/>
    </source>
</evidence>
<dbReference type="Pfam" id="PF13830">
    <property type="entry name" value="DUF4192"/>
    <property type="match status" value="1"/>
</dbReference>
<protein>
    <recommendedName>
        <fullName evidence="4">DUF4192 domain-containing protein</fullName>
    </recommendedName>
</protein>
<dbReference type="InterPro" id="IPR025447">
    <property type="entry name" value="DUF4192"/>
</dbReference>
<dbReference type="EMBL" id="FWXV01000009">
    <property type="protein sequence ID" value="SMD23535.1"/>
    <property type="molecule type" value="Genomic_DNA"/>
</dbReference>
<accession>A0A1W2FNM7</accession>